<feature type="transmembrane region" description="Helical" evidence="9">
    <location>
        <begin position="315"/>
        <end position="331"/>
    </location>
</feature>
<dbReference type="Proteomes" id="UP001500618">
    <property type="component" value="Unassembled WGS sequence"/>
</dbReference>
<feature type="transmembrane region" description="Helical" evidence="9">
    <location>
        <begin position="115"/>
        <end position="137"/>
    </location>
</feature>
<feature type="transmembrane region" description="Helical" evidence="9">
    <location>
        <begin position="58"/>
        <end position="76"/>
    </location>
</feature>
<sequence>MPNWWERLRRSNPRPAPAADPAEHSVSASPETIDHEITDTAPPAELELPLGVRIAGAWSWRLLVIGAAIFVLLQLIGILSVVVIPFAISLLLAALLHGPVAWLRRHGLPKSLATAVVMVGGVAGVSAVIYGVVQAFLNGLPGLTENVTTGISEAKHWLVSPPLNMSQSQINAVVNNIGKTLTENQATIASGALTATTTVTELVSGLFIVLFTTFFLLRDGADIWRFLTHLLPRKAIEPVREAGVQSWKTLHAYVRATVLVAFVDAFFIGVGVGILGVPLALPLAAVIFIGAFVPVVGAFISGSVAVVVALVAKGPIAALIVLAILVGVQQLESHILQPFLLGRAVSLHPLAVILAIAAGLVISGIIGALVAVPLLAVANTAVRSLASRKARKAQPPPGTKDLAIGESAA</sequence>
<evidence type="ECO:0000256" key="1">
    <source>
        <dbReference type="ARBA" id="ARBA00004651"/>
    </source>
</evidence>
<proteinExistence type="inferred from homology"/>
<comment type="similarity">
    <text evidence="2">Belongs to the autoinducer-2 exporter (AI-2E) (TC 2.A.86) family.</text>
</comment>
<feature type="region of interest" description="Disordered" evidence="8">
    <location>
        <begin position="10"/>
        <end position="31"/>
    </location>
</feature>
<feature type="transmembrane region" description="Helical" evidence="9">
    <location>
        <begin position="283"/>
        <end position="308"/>
    </location>
</feature>
<gene>
    <name evidence="10" type="ORF">GCM10009765_55170</name>
</gene>
<dbReference type="Pfam" id="PF01594">
    <property type="entry name" value="AI-2E_transport"/>
    <property type="match status" value="1"/>
</dbReference>
<keyword evidence="4" id="KW-1003">Cell membrane</keyword>
<dbReference type="RefSeq" id="WP_344313307.1">
    <property type="nucleotide sequence ID" value="NZ_BAAANY010000021.1"/>
</dbReference>
<evidence type="ECO:0000313" key="10">
    <source>
        <dbReference type="EMBL" id="GAA1698718.1"/>
    </source>
</evidence>
<evidence type="ECO:0000313" key="11">
    <source>
        <dbReference type="Proteomes" id="UP001500618"/>
    </source>
</evidence>
<keyword evidence="11" id="KW-1185">Reference proteome</keyword>
<evidence type="ECO:0000256" key="9">
    <source>
        <dbReference type="SAM" id="Phobius"/>
    </source>
</evidence>
<feature type="region of interest" description="Disordered" evidence="8">
    <location>
        <begin position="389"/>
        <end position="409"/>
    </location>
</feature>
<dbReference type="PANTHER" id="PTHR21716:SF53">
    <property type="entry name" value="PERMEASE PERM-RELATED"/>
    <property type="match status" value="1"/>
</dbReference>
<dbReference type="InterPro" id="IPR002549">
    <property type="entry name" value="AI-2E-like"/>
</dbReference>
<evidence type="ECO:0000256" key="2">
    <source>
        <dbReference type="ARBA" id="ARBA00009773"/>
    </source>
</evidence>
<comment type="caution">
    <text evidence="10">The sequence shown here is derived from an EMBL/GenBank/DDBJ whole genome shotgun (WGS) entry which is preliminary data.</text>
</comment>
<reference evidence="11" key="1">
    <citation type="journal article" date="2019" name="Int. J. Syst. Evol. Microbiol.">
        <title>The Global Catalogue of Microorganisms (GCM) 10K type strain sequencing project: providing services to taxonomists for standard genome sequencing and annotation.</title>
        <authorList>
            <consortium name="The Broad Institute Genomics Platform"/>
            <consortium name="The Broad Institute Genome Sequencing Center for Infectious Disease"/>
            <person name="Wu L."/>
            <person name="Ma J."/>
        </authorList>
    </citation>
    <scope>NUCLEOTIDE SEQUENCE [LARGE SCALE GENOMIC DNA]</scope>
    <source>
        <strain evidence="11">JCM 14718</strain>
    </source>
</reference>
<name>A0ABP4U4R6_9ACTN</name>
<keyword evidence="6 9" id="KW-1133">Transmembrane helix</keyword>
<accession>A0ABP4U4R6</accession>
<feature type="transmembrane region" description="Helical" evidence="9">
    <location>
        <begin position="82"/>
        <end position="103"/>
    </location>
</feature>
<protein>
    <submittedName>
        <fullName evidence="10">AI-2E family transporter</fullName>
    </submittedName>
</protein>
<keyword evidence="3" id="KW-0813">Transport</keyword>
<dbReference type="PANTHER" id="PTHR21716">
    <property type="entry name" value="TRANSMEMBRANE PROTEIN"/>
    <property type="match status" value="1"/>
</dbReference>
<evidence type="ECO:0000256" key="8">
    <source>
        <dbReference type="SAM" id="MobiDB-lite"/>
    </source>
</evidence>
<organism evidence="10 11">
    <name type="scientific">Fodinicola feengrottensis</name>
    <dbReference type="NCBI Taxonomy" id="435914"/>
    <lineage>
        <taxon>Bacteria</taxon>
        <taxon>Bacillati</taxon>
        <taxon>Actinomycetota</taxon>
        <taxon>Actinomycetes</taxon>
        <taxon>Mycobacteriales</taxon>
        <taxon>Fodinicola</taxon>
    </lineage>
</organism>
<evidence type="ECO:0000256" key="6">
    <source>
        <dbReference type="ARBA" id="ARBA00022989"/>
    </source>
</evidence>
<dbReference type="EMBL" id="BAAANY010000021">
    <property type="protein sequence ID" value="GAA1698718.1"/>
    <property type="molecule type" value="Genomic_DNA"/>
</dbReference>
<evidence type="ECO:0000256" key="3">
    <source>
        <dbReference type="ARBA" id="ARBA00022448"/>
    </source>
</evidence>
<evidence type="ECO:0000256" key="4">
    <source>
        <dbReference type="ARBA" id="ARBA00022475"/>
    </source>
</evidence>
<keyword evidence="7 9" id="KW-0472">Membrane</keyword>
<feature type="transmembrane region" description="Helical" evidence="9">
    <location>
        <begin position="351"/>
        <end position="382"/>
    </location>
</feature>
<feature type="transmembrane region" description="Helical" evidence="9">
    <location>
        <begin position="256"/>
        <end position="277"/>
    </location>
</feature>
<evidence type="ECO:0000256" key="5">
    <source>
        <dbReference type="ARBA" id="ARBA00022692"/>
    </source>
</evidence>
<evidence type="ECO:0000256" key="7">
    <source>
        <dbReference type="ARBA" id="ARBA00023136"/>
    </source>
</evidence>
<feature type="transmembrane region" description="Helical" evidence="9">
    <location>
        <begin position="199"/>
        <end position="217"/>
    </location>
</feature>
<comment type="subcellular location">
    <subcellularLocation>
        <location evidence="1">Cell membrane</location>
        <topology evidence="1">Multi-pass membrane protein</topology>
    </subcellularLocation>
</comment>
<keyword evidence="5 9" id="KW-0812">Transmembrane</keyword>